<protein>
    <submittedName>
        <fullName evidence="4">Cystathionine gamma-synthase</fullName>
    </submittedName>
</protein>
<accession>A0ABP8HZX8</accession>
<evidence type="ECO:0000313" key="5">
    <source>
        <dbReference type="Proteomes" id="UP001501294"/>
    </source>
</evidence>
<sequence>MSHQQATQAVRAGIETDEQYGAVTPALYFSSNYTFEGLGSPRKYDYSRSGNPTRDVLADCLADLEGGAGAVVTSSGMSAVHLVTQLLEPGDLVVVPHDCYGGTYRLFTSLAKKGGCRVKFVDQGNERAYQEALAEKPRIVWIETPSNPLLRIVDVEKLCQQAGDDVIKVVDNTFLSPIQQKPLELGADLVIHSTTKYINGHSDVVGGAVVAKTEELHEQVAWWANCIGITASPFDSFITTRGVRTLGIRIKKHEENAQAVAEFLDKHPLVDNVYYPGLEHHPGHLIARKQQKGFGAMLSFTTKFNSEALAAFIKELKLFSLAESLGGVESLICHPATMTHAAMDEAAQLEAGITPRLLRVSVGIEELDDLLSDLKTAFEKVPYSATDVEKEVSNG</sequence>
<keyword evidence="5" id="KW-1185">Reference proteome</keyword>
<dbReference type="PIRSF" id="PIRSF001434">
    <property type="entry name" value="CGS"/>
    <property type="match status" value="1"/>
</dbReference>
<dbReference type="PROSITE" id="PS00868">
    <property type="entry name" value="CYS_MET_METAB_PP"/>
    <property type="match status" value="1"/>
</dbReference>
<dbReference type="PANTHER" id="PTHR11808:SF75">
    <property type="entry name" value="CYSTATHIONINE GAMMA-SYNTHASE"/>
    <property type="match status" value="1"/>
</dbReference>
<dbReference type="Gene3D" id="3.40.640.10">
    <property type="entry name" value="Type I PLP-dependent aspartate aminotransferase-like (Major domain)"/>
    <property type="match status" value="1"/>
</dbReference>
<evidence type="ECO:0000313" key="4">
    <source>
        <dbReference type="EMBL" id="GAA4348369.1"/>
    </source>
</evidence>
<name>A0ABP8HZX8_9GAMM</name>
<dbReference type="NCBIfam" id="TIGR02080">
    <property type="entry name" value="O_succ_thio_ly"/>
    <property type="match status" value="1"/>
</dbReference>
<comment type="cofactor">
    <cofactor evidence="1 3">
        <name>pyridoxal 5'-phosphate</name>
        <dbReference type="ChEBI" id="CHEBI:597326"/>
    </cofactor>
</comment>
<dbReference type="EMBL" id="BAABFU010000002">
    <property type="protein sequence ID" value="GAA4348369.1"/>
    <property type="molecule type" value="Genomic_DNA"/>
</dbReference>
<dbReference type="Pfam" id="PF01053">
    <property type="entry name" value="Cys_Met_Meta_PP"/>
    <property type="match status" value="1"/>
</dbReference>
<dbReference type="Proteomes" id="UP001501294">
    <property type="component" value="Unassembled WGS sequence"/>
</dbReference>
<evidence type="ECO:0000256" key="1">
    <source>
        <dbReference type="ARBA" id="ARBA00001933"/>
    </source>
</evidence>
<dbReference type="InterPro" id="IPR011821">
    <property type="entry name" value="O_succ_thio_ly"/>
</dbReference>
<comment type="similarity">
    <text evidence="3">Belongs to the trans-sulfuration enzymes family.</text>
</comment>
<dbReference type="PANTHER" id="PTHR11808">
    <property type="entry name" value="TRANS-SULFURATION ENZYME FAMILY MEMBER"/>
    <property type="match status" value="1"/>
</dbReference>
<organism evidence="4 5">
    <name type="scientific">Kangiella taiwanensis</name>
    <dbReference type="NCBI Taxonomy" id="1079179"/>
    <lineage>
        <taxon>Bacteria</taxon>
        <taxon>Pseudomonadati</taxon>
        <taxon>Pseudomonadota</taxon>
        <taxon>Gammaproteobacteria</taxon>
        <taxon>Kangiellales</taxon>
        <taxon>Kangiellaceae</taxon>
        <taxon>Kangiella</taxon>
    </lineage>
</organism>
<dbReference type="InterPro" id="IPR015422">
    <property type="entry name" value="PyrdxlP-dep_Trfase_small"/>
</dbReference>
<dbReference type="CDD" id="cd00614">
    <property type="entry name" value="CGS_like"/>
    <property type="match status" value="1"/>
</dbReference>
<dbReference type="Gene3D" id="3.90.1150.10">
    <property type="entry name" value="Aspartate Aminotransferase, domain 1"/>
    <property type="match status" value="1"/>
</dbReference>
<gene>
    <name evidence="4" type="primary">metB</name>
    <name evidence="4" type="ORF">GCM10023150_11690</name>
</gene>
<dbReference type="InterPro" id="IPR015421">
    <property type="entry name" value="PyrdxlP-dep_Trfase_major"/>
</dbReference>
<dbReference type="InterPro" id="IPR015424">
    <property type="entry name" value="PyrdxlP-dep_Trfase"/>
</dbReference>
<keyword evidence="2 3" id="KW-0663">Pyridoxal phosphate</keyword>
<dbReference type="RefSeq" id="WP_223577775.1">
    <property type="nucleotide sequence ID" value="NZ_BAABFU010000002.1"/>
</dbReference>
<dbReference type="InterPro" id="IPR054542">
    <property type="entry name" value="Cys_met_metab_PP"/>
</dbReference>
<proteinExistence type="inferred from homology"/>
<comment type="caution">
    <text evidence="4">The sequence shown here is derived from an EMBL/GenBank/DDBJ whole genome shotgun (WGS) entry which is preliminary data.</text>
</comment>
<evidence type="ECO:0000256" key="3">
    <source>
        <dbReference type="RuleBase" id="RU362118"/>
    </source>
</evidence>
<dbReference type="SUPFAM" id="SSF53383">
    <property type="entry name" value="PLP-dependent transferases"/>
    <property type="match status" value="1"/>
</dbReference>
<dbReference type="InterPro" id="IPR000277">
    <property type="entry name" value="Cys/Met-Metab_PyrdxlP-dep_enz"/>
</dbReference>
<reference evidence="5" key="1">
    <citation type="journal article" date="2019" name="Int. J. Syst. Evol. Microbiol.">
        <title>The Global Catalogue of Microorganisms (GCM) 10K type strain sequencing project: providing services to taxonomists for standard genome sequencing and annotation.</title>
        <authorList>
            <consortium name="The Broad Institute Genomics Platform"/>
            <consortium name="The Broad Institute Genome Sequencing Center for Infectious Disease"/>
            <person name="Wu L."/>
            <person name="Ma J."/>
        </authorList>
    </citation>
    <scope>NUCLEOTIDE SEQUENCE [LARGE SCALE GENOMIC DNA]</scope>
    <source>
        <strain evidence="5">JCM 17727</strain>
    </source>
</reference>
<evidence type="ECO:0000256" key="2">
    <source>
        <dbReference type="ARBA" id="ARBA00022898"/>
    </source>
</evidence>